<dbReference type="HOGENOM" id="CLU_074075_0_0_6"/>
<keyword evidence="3" id="KW-1185">Reference proteome</keyword>
<feature type="domain" description="Fungal lipase-type" evidence="1">
    <location>
        <begin position="139"/>
        <end position="195"/>
    </location>
</feature>
<accession>G4SX44</accession>
<dbReference type="PATRIC" id="fig|271065.3.peg.1449"/>
<dbReference type="Gene3D" id="3.40.50.1820">
    <property type="entry name" value="alpha/beta hydrolase"/>
    <property type="match status" value="1"/>
</dbReference>
<protein>
    <recommendedName>
        <fullName evidence="1">Fungal lipase-type domain-containing protein</fullName>
    </recommendedName>
</protein>
<dbReference type="Pfam" id="PF01764">
    <property type="entry name" value="Lipase_3"/>
    <property type="match status" value="1"/>
</dbReference>
<organism evidence="2 3">
    <name type="scientific">Methylotuvimicrobium alcaliphilum (strain DSM 19304 / NCIMB 14124 / VKM B-2133 / 20Z)</name>
    <name type="common">Methylomicrobium alcaliphilum</name>
    <dbReference type="NCBI Taxonomy" id="1091494"/>
    <lineage>
        <taxon>Bacteria</taxon>
        <taxon>Pseudomonadati</taxon>
        <taxon>Pseudomonadota</taxon>
        <taxon>Gammaproteobacteria</taxon>
        <taxon>Methylococcales</taxon>
        <taxon>Methylococcaceae</taxon>
        <taxon>Methylotuvimicrobium</taxon>
    </lineage>
</organism>
<name>G4SX44_META2</name>
<evidence type="ECO:0000313" key="2">
    <source>
        <dbReference type="EMBL" id="CCE23099.1"/>
    </source>
</evidence>
<dbReference type="SUPFAM" id="SSF53474">
    <property type="entry name" value="alpha/beta-Hydrolases"/>
    <property type="match status" value="1"/>
</dbReference>
<gene>
    <name evidence="2" type="ordered locus">MEALZ_1411</name>
</gene>
<dbReference type="InterPro" id="IPR002921">
    <property type="entry name" value="Fungal_lipase-type"/>
</dbReference>
<dbReference type="AlphaFoldDB" id="G4SX44"/>
<dbReference type="KEGG" id="mah:MEALZ_1411"/>
<evidence type="ECO:0000259" key="1">
    <source>
        <dbReference type="Pfam" id="PF01764"/>
    </source>
</evidence>
<reference evidence="3" key="1">
    <citation type="journal article" date="2012" name="J. Bacteriol.">
        <title>Genome sequence of the haloalkaliphilic methanotrophic bacterium Methylomicrobium alcaliphilum 20Z.</title>
        <authorList>
            <person name="Vuilleumier S."/>
            <person name="Khmelenina V.N."/>
            <person name="Bringel F."/>
            <person name="Reshetnikov A.S."/>
            <person name="Lajus A."/>
            <person name="Mangenot S."/>
            <person name="Rouy Z."/>
            <person name="Op den Camp H.J."/>
            <person name="Jetten M.S."/>
            <person name="Dispirito A.A."/>
            <person name="Dunfield P."/>
            <person name="Klotz M.G."/>
            <person name="Semrau J.D."/>
            <person name="Stein L.Y."/>
            <person name="Barbe V."/>
            <person name="Medigue C."/>
            <person name="Trotsenko Y.A."/>
            <person name="Kalyuzhnaya M.G."/>
        </authorList>
    </citation>
    <scope>NUCLEOTIDE SEQUENCE [LARGE SCALE GENOMIC DNA]</scope>
    <source>
        <strain evidence="3">DSM 19304 / NCIMB 14124 / VKM B-2133 / 20Z</strain>
    </source>
</reference>
<dbReference type="InterPro" id="IPR029058">
    <property type="entry name" value="AB_hydrolase_fold"/>
</dbReference>
<evidence type="ECO:0000313" key="3">
    <source>
        <dbReference type="Proteomes" id="UP000008315"/>
    </source>
</evidence>
<dbReference type="Proteomes" id="UP000008315">
    <property type="component" value="Chromosome"/>
</dbReference>
<proteinExistence type="predicted"/>
<dbReference type="GO" id="GO:0006629">
    <property type="term" value="P:lipid metabolic process"/>
    <property type="evidence" value="ECO:0007669"/>
    <property type="project" value="InterPro"/>
</dbReference>
<dbReference type="EMBL" id="FO082060">
    <property type="protein sequence ID" value="CCE23099.1"/>
    <property type="molecule type" value="Genomic_DNA"/>
</dbReference>
<sequence length="296" mass="32645">MGLLRFSTNSTDALKMTTKLKPGIAGLILLLLQLSGCATPSERFESSAKNLGLTSIEIIGEPFRHRVYLNQTAAQSDTIPVVHVYLDGDGTPWEMKRWIAEDPTPRNPLILRLMAADKEPAILLGRPCYYGLHSTENCHYSLWTSKRYSTEVVESMASALRKWLTNTKAANVVLIGYSGGGALATLLAPYFKNTSIVVTIAANLNTSAWSRHHAYLPLDASLNPIDAQPLPAEIKQIHLAGVKDGNVPASIVESFSRRQANAVYLPIDGFDHVCCWADLWPDILKRYIAPSFERPN</sequence>
<dbReference type="STRING" id="1091494.MEALZ_1411"/>